<keyword evidence="2" id="KW-1185">Reference proteome</keyword>
<gene>
    <name evidence="1" type="ORF">ACOLOM_LOCUS1080</name>
</gene>
<evidence type="ECO:0000313" key="2">
    <source>
        <dbReference type="Proteomes" id="UP000789525"/>
    </source>
</evidence>
<name>A0ACA9K8B6_9GLOM</name>
<sequence length="320" mass="36164">MYDLISQERLDKAAEEMRRETGGEILAIASDVRKPEEIIKVIDAAIEKFGKIDILVNGAAGNFLSPVETLSYRGFRTVIEIDLLGTYNTTRAAFPYLKESKGVVINVSANLHYQGMIKESSDAIFNQKIFTDMLQHFSPTYLRQKQVLAVEWGPHQIRVNCIAPGPIEDTVGISKLATQAHIAEGMRSIPLQRWRLTEKIDITKNTGNVVWDGAYILSKYIVDHVERRDQNQVRFLELGSGCGLVGLAAWIKGGHVVCSGTKTNIEHTRMNVEKNVELVLSQQQQRRMESQANVLETARRMRDTMMQLRKEDIGVHVLDW</sequence>
<dbReference type="Proteomes" id="UP000789525">
    <property type="component" value="Unassembled WGS sequence"/>
</dbReference>
<dbReference type="EMBL" id="CAJVPT010001213">
    <property type="protein sequence ID" value="CAG8458749.1"/>
    <property type="molecule type" value="Genomic_DNA"/>
</dbReference>
<protein>
    <submittedName>
        <fullName evidence="1">1507_t:CDS:1</fullName>
    </submittedName>
</protein>
<evidence type="ECO:0000313" key="1">
    <source>
        <dbReference type="EMBL" id="CAG8458749.1"/>
    </source>
</evidence>
<reference evidence="1" key="1">
    <citation type="submission" date="2021-06" db="EMBL/GenBank/DDBJ databases">
        <authorList>
            <person name="Kallberg Y."/>
            <person name="Tangrot J."/>
            <person name="Rosling A."/>
        </authorList>
    </citation>
    <scope>NUCLEOTIDE SEQUENCE</scope>
    <source>
        <strain evidence="1">CL356</strain>
    </source>
</reference>
<organism evidence="1 2">
    <name type="scientific">Acaulospora colombiana</name>
    <dbReference type="NCBI Taxonomy" id="27376"/>
    <lineage>
        <taxon>Eukaryota</taxon>
        <taxon>Fungi</taxon>
        <taxon>Fungi incertae sedis</taxon>
        <taxon>Mucoromycota</taxon>
        <taxon>Glomeromycotina</taxon>
        <taxon>Glomeromycetes</taxon>
        <taxon>Diversisporales</taxon>
        <taxon>Acaulosporaceae</taxon>
        <taxon>Acaulospora</taxon>
    </lineage>
</organism>
<proteinExistence type="predicted"/>
<comment type="caution">
    <text evidence="1">The sequence shown here is derived from an EMBL/GenBank/DDBJ whole genome shotgun (WGS) entry which is preliminary data.</text>
</comment>
<accession>A0ACA9K8B6</accession>